<name>A0ABT0UFI0_9BACT</name>
<dbReference type="Pfam" id="PF06055">
    <property type="entry name" value="ExoD"/>
    <property type="match status" value="1"/>
</dbReference>
<protein>
    <submittedName>
        <fullName evidence="2">Exopolysaccharide biosynthesis protein</fullName>
    </submittedName>
</protein>
<feature type="transmembrane region" description="Helical" evidence="1">
    <location>
        <begin position="60"/>
        <end position="79"/>
    </location>
</feature>
<evidence type="ECO:0000313" key="2">
    <source>
        <dbReference type="EMBL" id="MCM2374993.1"/>
    </source>
</evidence>
<keyword evidence="1" id="KW-0472">Membrane</keyword>
<dbReference type="EMBL" id="JAMQBK010000118">
    <property type="protein sequence ID" value="MCM2374993.1"/>
    <property type="molecule type" value="Genomic_DNA"/>
</dbReference>
<dbReference type="RefSeq" id="WP_250933373.1">
    <property type="nucleotide sequence ID" value="NZ_JAMQBK010000118.1"/>
</dbReference>
<dbReference type="Proteomes" id="UP001202961">
    <property type="component" value="Unassembled WGS sequence"/>
</dbReference>
<comment type="caution">
    <text evidence="2">The sequence shown here is derived from an EMBL/GenBank/DDBJ whole genome shotgun (WGS) entry which is preliminary data.</text>
</comment>
<dbReference type="InterPro" id="IPR010331">
    <property type="entry name" value="ExoD"/>
</dbReference>
<proteinExistence type="predicted"/>
<evidence type="ECO:0000256" key="1">
    <source>
        <dbReference type="SAM" id="Phobius"/>
    </source>
</evidence>
<dbReference type="PIRSF" id="PIRSF033239">
    <property type="entry name" value="ExoD"/>
    <property type="match status" value="1"/>
</dbReference>
<organism evidence="2 3">
    <name type="scientific">Aporhodopirellula aestuarii</name>
    <dbReference type="NCBI Taxonomy" id="2950107"/>
    <lineage>
        <taxon>Bacteria</taxon>
        <taxon>Pseudomonadati</taxon>
        <taxon>Planctomycetota</taxon>
        <taxon>Planctomycetia</taxon>
        <taxon>Pirellulales</taxon>
        <taxon>Pirellulaceae</taxon>
        <taxon>Aporhodopirellula</taxon>
    </lineage>
</organism>
<keyword evidence="1" id="KW-0812">Transmembrane</keyword>
<dbReference type="PANTHER" id="PTHR41795">
    <property type="entry name" value="EXOPOLYSACCHARIDE SYNTHESIS PROTEIN"/>
    <property type="match status" value="1"/>
</dbReference>
<accession>A0ABT0UFI0</accession>
<gene>
    <name evidence="2" type="ORF">NB063_30595</name>
</gene>
<evidence type="ECO:0000313" key="3">
    <source>
        <dbReference type="Proteomes" id="UP001202961"/>
    </source>
</evidence>
<feature type="transmembrane region" description="Helical" evidence="1">
    <location>
        <begin position="175"/>
        <end position="193"/>
    </location>
</feature>
<feature type="transmembrane region" description="Helical" evidence="1">
    <location>
        <begin position="34"/>
        <end position="53"/>
    </location>
</feature>
<reference evidence="2 3" key="1">
    <citation type="journal article" date="2022" name="Syst. Appl. Microbiol.">
        <title>Rhodopirellula aestuarii sp. nov., a novel member of the genus Rhodopirellula isolated from brackish sediments collected in the Tagus River estuary, Portugal.</title>
        <authorList>
            <person name="Vitorino I.R."/>
            <person name="Klimek D."/>
            <person name="Calusinska M."/>
            <person name="Lobo-da-Cunha A."/>
            <person name="Vasconcelos V."/>
            <person name="Lage O.M."/>
        </authorList>
    </citation>
    <scope>NUCLEOTIDE SEQUENCE [LARGE SCALE GENOMIC DNA]</scope>
    <source>
        <strain evidence="2 3">ICT_H3.1</strain>
    </source>
</reference>
<sequence>MSDSPAHPVEDILDEIDHAADQHDPLTLGDVMDILGQQTFAPLLLLIGLTLSVPGPADIPGVPVALGLLVIIVAAQIVMHRKHLWIPQWMERQKVKAERAGKMVSWARKPARWLDHVTKPRWEWLINHAGKIMIAIACILIAMTTPVLEFVPFSANVAGAAIAAFAVALLAKDGLLASLAICLSLATAGLVIYQMI</sequence>
<feature type="transmembrane region" description="Helical" evidence="1">
    <location>
        <begin position="150"/>
        <end position="169"/>
    </location>
</feature>
<feature type="transmembrane region" description="Helical" evidence="1">
    <location>
        <begin position="124"/>
        <end position="143"/>
    </location>
</feature>
<dbReference type="PANTHER" id="PTHR41795:SF1">
    <property type="entry name" value="EXOPOLYSACCHARIDE SYNTHESIS PROTEIN"/>
    <property type="match status" value="1"/>
</dbReference>
<keyword evidence="1" id="KW-1133">Transmembrane helix</keyword>
<keyword evidence="3" id="KW-1185">Reference proteome</keyword>